<keyword evidence="6" id="KW-0807">Transducer</keyword>
<keyword evidence="4" id="KW-0675">Receptor</keyword>
<evidence type="ECO:0000256" key="6">
    <source>
        <dbReference type="ARBA" id="ARBA00023224"/>
    </source>
</evidence>
<keyword evidence="2" id="KW-1003">Cell membrane</keyword>
<keyword evidence="7" id="KW-0812">Transmembrane</keyword>
<evidence type="ECO:0000313" key="9">
    <source>
        <dbReference type="Proteomes" id="UP001159427"/>
    </source>
</evidence>
<keyword evidence="5" id="KW-0325">Glycoprotein</keyword>
<evidence type="ECO:0008006" key="10">
    <source>
        <dbReference type="Google" id="ProtNLM"/>
    </source>
</evidence>
<keyword evidence="7" id="KW-0472">Membrane</keyword>
<organism evidence="8 9">
    <name type="scientific">Porites evermanni</name>
    <dbReference type="NCBI Taxonomy" id="104178"/>
    <lineage>
        <taxon>Eukaryota</taxon>
        <taxon>Metazoa</taxon>
        <taxon>Cnidaria</taxon>
        <taxon>Anthozoa</taxon>
        <taxon>Hexacorallia</taxon>
        <taxon>Scleractinia</taxon>
        <taxon>Fungiina</taxon>
        <taxon>Poritidae</taxon>
        <taxon>Porites</taxon>
    </lineage>
</organism>
<comment type="caution">
    <text evidence="8">The sequence shown here is derived from an EMBL/GenBank/DDBJ whole genome shotgun (WGS) entry which is preliminary data.</text>
</comment>
<sequence length="164" mass="17990">MANVSSSNLTSKFSNTIVDQELSSLAKASYIISIIFNSITCPFTVLLNVLVILAVKSRPRLQSKPNILLACLAVTDAMNGLSAQPAFIFSNDTETTTYDQLPPHFSLLPELRLARPVRLFRAAPDVGDFGETCSDQIYNAIPVRCHKQKHQGGGDRILDRLSLL</sequence>
<name>A0ABN8NDJ2_9CNID</name>
<dbReference type="CDD" id="cd00637">
    <property type="entry name" value="7tm_classA_rhodopsin-like"/>
    <property type="match status" value="1"/>
</dbReference>
<keyword evidence="3" id="KW-0297">G-protein coupled receptor</keyword>
<feature type="transmembrane region" description="Helical" evidence="7">
    <location>
        <begin position="30"/>
        <end position="55"/>
    </location>
</feature>
<evidence type="ECO:0000313" key="8">
    <source>
        <dbReference type="EMBL" id="CAH3047247.1"/>
    </source>
</evidence>
<gene>
    <name evidence="8" type="ORF">PEVE_00041384</name>
</gene>
<evidence type="ECO:0000256" key="7">
    <source>
        <dbReference type="SAM" id="Phobius"/>
    </source>
</evidence>
<dbReference type="Gene3D" id="1.20.1070.10">
    <property type="entry name" value="Rhodopsin 7-helix transmembrane proteins"/>
    <property type="match status" value="1"/>
</dbReference>
<reference evidence="8 9" key="1">
    <citation type="submission" date="2022-05" db="EMBL/GenBank/DDBJ databases">
        <authorList>
            <consortium name="Genoscope - CEA"/>
            <person name="William W."/>
        </authorList>
    </citation>
    <scope>NUCLEOTIDE SEQUENCE [LARGE SCALE GENOMIC DNA]</scope>
</reference>
<dbReference type="Proteomes" id="UP001159427">
    <property type="component" value="Unassembled WGS sequence"/>
</dbReference>
<dbReference type="SUPFAM" id="SSF81321">
    <property type="entry name" value="Family A G protein-coupled receptor-like"/>
    <property type="match status" value="1"/>
</dbReference>
<accession>A0ABN8NDJ2</accession>
<dbReference type="PANTHER" id="PTHR24246:SF27">
    <property type="entry name" value="ADENOSINE RECEPTOR, ISOFORM A"/>
    <property type="match status" value="1"/>
</dbReference>
<evidence type="ECO:0000256" key="2">
    <source>
        <dbReference type="ARBA" id="ARBA00022475"/>
    </source>
</evidence>
<protein>
    <recommendedName>
        <fullName evidence="10">G-protein coupled receptors family 1 profile domain-containing protein</fullName>
    </recommendedName>
</protein>
<dbReference type="PANTHER" id="PTHR24246">
    <property type="entry name" value="OLFACTORY RECEPTOR AND ADENOSINE RECEPTOR"/>
    <property type="match status" value="1"/>
</dbReference>
<evidence type="ECO:0000256" key="3">
    <source>
        <dbReference type="ARBA" id="ARBA00023040"/>
    </source>
</evidence>
<dbReference type="EMBL" id="CALNXI010000785">
    <property type="protein sequence ID" value="CAH3047247.1"/>
    <property type="molecule type" value="Genomic_DNA"/>
</dbReference>
<keyword evidence="9" id="KW-1185">Reference proteome</keyword>
<keyword evidence="7" id="KW-1133">Transmembrane helix</keyword>
<proteinExistence type="predicted"/>
<evidence type="ECO:0000256" key="5">
    <source>
        <dbReference type="ARBA" id="ARBA00023180"/>
    </source>
</evidence>
<comment type="subcellular location">
    <subcellularLocation>
        <location evidence="1">Cell membrane</location>
        <topology evidence="1">Multi-pass membrane protein</topology>
    </subcellularLocation>
</comment>
<evidence type="ECO:0000256" key="4">
    <source>
        <dbReference type="ARBA" id="ARBA00023170"/>
    </source>
</evidence>
<evidence type="ECO:0000256" key="1">
    <source>
        <dbReference type="ARBA" id="ARBA00004651"/>
    </source>
</evidence>